<dbReference type="SUPFAM" id="SSF81901">
    <property type="entry name" value="HCP-like"/>
    <property type="match status" value="1"/>
</dbReference>
<protein>
    <submittedName>
        <fullName evidence="1">Uncharacterized protein</fullName>
    </submittedName>
</protein>
<organism evidence="1 2">
    <name type="scientific">Mucor saturninus</name>
    <dbReference type="NCBI Taxonomy" id="64648"/>
    <lineage>
        <taxon>Eukaryota</taxon>
        <taxon>Fungi</taxon>
        <taxon>Fungi incertae sedis</taxon>
        <taxon>Mucoromycota</taxon>
        <taxon>Mucoromycotina</taxon>
        <taxon>Mucoromycetes</taxon>
        <taxon>Mucorales</taxon>
        <taxon>Mucorineae</taxon>
        <taxon>Mucoraceae</taxon>
        <taxon>Mucor</taxon>
    </lineage>
</organism>
<dbReference type="Proteomes" id="UP000603453">
    <property type="component" value="Unassembled WGS sequence"/>
</dbReference>
<evidence type="ECO:0000313" key="2">
    <source>
        <dbReference type="Proteomes" id="UP000603453"/>
    </source>
</evidence>
<name>A0A8H7R185_9FUNG</name>
<comment type="caution">
    <text evidence="1">The sequence shown here is derived from an EMBL/GenBank/DDBJ whole genome shotgun (WGS) entry which is preliminary data.</text>
</comment>
<sequence length="157" mass="17379">MTTNTVCSSSASISFLAWVSPNATPKHSTPLKKVAHLFFNRVAHYLYYEGDDDVPLEHPVHIPLDSQSSQTQIDAISLMGFGYCSGAFGKEAADLGHAASTMRLGLFYRIGFGVEKRETKSFVWMQKAAALNCPMAQFTLGQMHYDGYKGKHIMSKH</sequence>
<dbReference type="Gene3D" id="1.25.40.10">
    <property type="entry name" value="Tetratricopeptide repeat domain"/>
    <property type="match status" value="1"/>
</dbReference>
<proteinExistence type="predicted"/>
<dbReference type="AlphaFoldDB" id="A0A8H7R185"/>
<dbReference type="InterPro" id="IPR006597">
    <property type="entry name" value="Sel1-like"/>
</dbReference>
<dbReference type="OrthoDB" id="2384430at2759"/>
<keyword evidence="2" id="KW-1185">Reference proteome</keyword>
<reference evidence="1" key="1">
    <citation type="submission" date="2020-12" db="EMBL/GenBank/DDBJ databases">
        <title>Metabolic potential, ecology and presence of endohyphal bacteria is reflected in genomic diversity of Mucoromycotina.</title>
        <authorList>
            <person name="Muszewska A."/>
            <person name="Okrasinska A."/>
            <person name="Steczkiewicz K."/>
            <person name="Drgas O."/>
            <person name="Orlowska M."/>
            <person name="Perlinska-Lenart U."/>
            <person name="Aleksandrzak-Piekarczyk T."/>
            <person name="Szatraj K."/>
            <person name="Zielenkiewicz U."/>
            <person name="Pilsyk S."/>
            <person name="Malc E."/>
            <person name="Mieczkowski P."/>
            <person name="Kruszewska J.S."/>
            <person name="Biernat P."/>
            <person name="Pawlowska J."/>
        </authorList>
    </citation>
    <scope>NUCLEOTIDE SEQUENCE</scope>
    <source>
        <strain evidence="1">WA0000017839</strain>
    </source>
</reference>
<gene>
    <name evidence="1" type="ORF">INT47_000539</name>
</gene>
<accession>A0A8H7R185</accession>
<dbReference type="SMART" id="SM00671">
    <property type="entry name" value="SEL1"/>
    <property type="match status" value="1"/>
</dbReference>
<dbReference type="InterPro" id="IPR011990">
    <property type="entry name" value="TPR-like_helical_dom_sf"/>
</dbReference>
<evidence type="ECO:0000313" key="1">
    <source>
        <dbReference type="EMBL" id="KAG2202000.1"/>
    </source>
</evidence>
<dbReference type="EMBL" id="JAEPRD010000066">
    <property type="protein sequence ID" value="KAG2202000.1"/>
    <property type="molecule type" value="Genomic_DNA"/>
</dbReference>